<dbReference type="Proteomes" id="UP000195402">
    <property type="component" value="Unassembled WGS sequence"/>
</dbReference>
<evidence type="ECO:0000313" key="2">
    <source>
        <dbReference type="EMBL" id="OVA20090.1"/>
    </source>
</evidence>
<dbReference type="InParanoid" id="A0A200RBJ3"/>
<evidence type="ECO:0000256" key="1">
    <source>
        <dbReference type="SAM" id="MobiDB-lite"/>
    </source>
</evidence>
<proteinExistence type="predicted"/>
<organism evidence="2 3">
    <name type="scientific">Macleaya cordata</name>
    <name type="common">Five-seeded plume-poppy</name>
    <name type="synonym">Bocconia cordata</name>
    <dbReference type="NCBI Taxonomy" id="56857"/>
    <lineage>
        <taxon>Eukaryota</taxon>
        <taxon>Viridiplantae</taxon>
        <taxon>Streptophyta</taxon>
        <taxon>Embryophyta</taxon>
        <taxon>Tracheophyta</taxon>
        <taxon>Spermatophyta</taxon>
        <taxon>Magnoliopsida</taxon>
        <taxon>Ranunculales</taxon>
        <taxon>Papaveraceae</taxon>
        <taxon>Papaveroideae</taxon>
        <taxon>Macleaya</taxon>
    </lineage>
</organism>
<keyword evidence="3" id="KW-1185">Reference proteome</keyword>
<reference evidence="2 3" key="1">
    <citation type="journal article" date="2017" name="Mol. Plant">
        <title>The Genome of Medicinal Plant Macleaya cordata Provides New Insights into Benzylisoquinoline Alkaloids Metabolism.</title>
        <authorList>
            <person name="Liu X."/>
            <person name="Liu Y."/>
            <person name="Huang P."/>
            <person name="Ma Y."/>
            <person name="Qing Z."/>
            <person name="Tang Q."/>
            <person name="Cao H."/>
            <person name="Cheng P."/>
            <person name="Zheng Y."/>
            <person name="Yuan Z."/>
            <person name="Zhou Y."/>
            <person name="Liu J."/>
            <person name="Tang Z."/>
            <person name="Zhuo Y."/>
            <person name="Zhang Y."/>
            <person name="Yu L."/>
            <person name="Huang J."/>
            <person name="Yang P."/>
            <person name="Peng Q."/>
            <person name="Zhang J."/>
            <person name="Jiang W."/>
            <person name="Zhang Z."/>
            <person name="Lin K."/>
            <person name="Ro D.K."/>
            <person name="Chen X."/>
            <person name="Xiong X."/>
            <person name="Shang Y."/>
            <person name="Huang S."/>
            <person name="Zeng J."/>
        </authorList>
    </citation>
    <scope>NUCLEOTIDE SEQUENCE [LARGE SCALE GENOMIC DNA]</scope>
    <source>
        <strain evidence="3">cv. BLH2017</strain>
        <tissue evidence="2">Root</tissue>
    </source>
</reference>
<feature type="compositionally biased region" description="Basic and acidic residues" evidence="1">
    <location>
        <begin position="67"/>
        <end position="79"/>
    </location>
</feature>
<evidence type="ECO:0000313" key="3">
    <source>
        <dbReference type="Proteomes" id="UP000195402"/>
    </source>
</evidence>
<dbReference type="FunCoup" id="A0A200RBJ3">
    <property type="interactions" value="769"/>
</dbReference>
<name>A0A200RBJ3_MACCD</name>
<dbReference type="OrthoDB" id="4159489at2759"/>
<dbReference type="EMBL" id="MVGT01000148">
    <property type="protein sequence ID" value="OVA20090.1"/>
    <property type="molecule type" value="Genomic_DNA"/>
</dbReference>
<sequence length="79" mass="8544">MVPADVQHHCCKEYPFSCISCRVPILLLVPIARDEMGSRIDELEQSINELRADMGVEGSSPLGPSKIKSEEAKSADGSA</sequence>
<dbReference type="AlphaFoldDB" id="A0A200RBJ3"/>
<protein>
    <submittedName>
        <fullName evidence="2">Heat shock factor binding 1</fullName>
    </submittedName>
</protein>
<gene>
    <name evidence="2" type="ORF">BVC80_1665g53</name>
</gene>
<keyword evidence="2" id="KW-0346">Stress response</keyword>
<comment type="caution">
    <text evidence="2">The sequence shown here is derived from an EMBL/GenBank/DDBJ whole genome shotgun (WGS) entry which is preliminary data.</text>
</comment>
<accession>A0A200RBJ3</accession>
<dbReference type="STRING" id="56857.A0A200RBJ3"/>
<feature type="region of interest" description="Disordered" evidence="1">
    <location>
        <begin position="54"/>
        <end position="79"/>
    </location>
</feature>